<accession>A0ABX7Q934</accession>
<dbReference type="InterPro" id="IPR010176">
    <property type="entry name" value="C4xCH_C2xCH_motif_GEOSU"/>
</dbReference>
<proteinExistence type="predicted"/>
<dbReference type="PANTHER" id="PTHR35038">
    <property type="entry name" value="DISSIMILATORY SULFITE REDUCTASE SIRA"/>
    <property type="match status" value="1"/>
</dbReference>
<dbReference type="Gene3D" id="1.10.1130.10">
    <property type="entry name" value="Flavocytochrome C3, Chain A"/>
    <property type="match status" value="1"/>
</dbReference>
<organism evidence="3 4">
    <name type="scientific">Geobacter benzoatilyticus</name>
    <dbReference type="NCBI Taxonomy" id="2815309"/>
    <lineage>
        <taxon>Bacteria</taxon>
        <taxon>Pseudomonadati</taxon>
        <taxon>Thermodesulfobacteriota</taxon>
        <taxon>Desulfuromonadia</taxon>
        <taxon>Geobacterales</taxon>
        <taxon>Geobacteraceae</taxon>
        <taxon>Geobacter</taxon>
    </lineage>
</organism>
<dbReference type="EMBL" id="CP071382">
    <property type="protein sequence ID" value="QSV47403.1"/>
    <property type="molecule type" value="Genomic_DNA"/>
</dbReference>
<protein>
    <submittedName>
        <fullName evidence="3">CxxxxCH/CxxCH domain-containing protein</fullName>
    </submittedName>
</protein>
<evidence type="ECO:0000313" key="3">
    <source>
        <dbReference type="EMBL" id="QSV47403.1"/>
    </source>
</evidence>
<reference evidence="3 4" key="1">
    <citation type="submission" date="2021-03" db="EMBL/GenBank/DDBJ databases">
        <title>Geobacter metallireducens gen. nov. sp. nov., a microorganism capable of coupling the complete oxidation of organic compounds to the reduction of iron and other metals.</title>
        <authorList>
            <person name="Li Y."/>
        </authorList>
    </citation>
    <scope>NUCLEOTIDE SEQUENCE [LARGE SCALE GENOMIC DNA]</scope>
    <source>
        <strain evidence="3 4">Jerry-YX</strain>
    </source>
</reference>
<feature type="region of interest" description="Disordered" evidence="2">
    <location>
        <begin position="1370"/>
        <end position="1393"/>
    </location>
</feature>
<evidence type="ECO:0000313" key="4">
    <source>
        <dbReference type="Proteomes" id="UP000663651"/>
    </source>
</evidence>
<evidence type="ECO:0000256" key="1">
    <source>
        <dbReference type="ARBA" id="ARBA00022729"/>
    </source>
</evidence>
<dbReference type="SUPFAM" id="SSF48695">
    <property type="entry name" value="Multiheme cytochromes"/>
    <property type="match status" value="4"/>
</dbReference>
<gene>
    <name evidence="3" type="ORF">JZM60_11155</name>
</gene>
<dbReference type="PANTHER" id="PTHR35038:SF8">
    <property type="entry name" value="C-TYPE POLYHEME CYTOCHROME OMCC"/>
    <property type="match status" value="1"/>
</dbReference>
<dbReference type="Gene3D" id="3.90.10.10">
    <property type="entry name" value="Cytochrome C3"/>
    <property type="match status" value="1"/>
</dbReference>
<feature type="region of interest" description="Disordered" evidence="2">
    <location>
        <begin position="1486"/>
        <end position="1526"/>
    </location>
</feature>
<evidence type="ECO:0000256" key="2">
    <source>
        <dbReference type="SAM" id="MobiDB-lite"/>
    </source>
</evidence>
<dbReference type="Pfam" id="PF09698">
    <property type="entry name" value="GSu_C4xC__C2xCH"/>
    <property type="match status" value="2"/>
</dbReference>
<dbReference type="InterPro" id="IPR051829">
    <property type="entry name" value="Multiheme_Cytochr_ET"/>
</dbReference>
<sequence length="1526" mass="163541">MRGAGVFDVGFGRRVGASLILLVASVLSLAGAAEGAIECYNCHGTSSPVDYRPADNAYRNISSGGIPGNHRTHMGESAVPATCSLCHPGSASYTSSHRNGSIRISSRINNSLLSTVFRNATSSLQSATPTPGSCSNINCHFEGETPAWGSPPLAAPAGCSACHGAAPNDGNHPAVSGPGKKHGDYLGTGTGSCPSCHTDHTAEARPFAHATSVGKRGLAVRFTKAPNSGGSYSGTVSYPDFMPSRSPARNGTCTNLYCHSDGRGGEPLTTARWSDSGTVRCYSCHRGRSTDSTEANCNSVGGVWDSGKTKCSPYLNMSSNGHNKLVGSHWIRKYPCSYCHSATTDGTGGIIDTAMHVNGTRDVKMASQWNIVGRPEASYDPATKVCANVYCHSDGTTDPETVRAFPWSATKAGCNDCHGHQRGGCSDVGCHDGRIVDGKVWVLPERFGTPGSYAFPTGQEWMESMPMFANQGAGTARANSHPRHSETNFSCDNCHAATVIGDCASCHSSGIPTGSMGESSHLNGTYHVNKTKDVVFKDGGSYNPVAKTCSNTKCHTSGTDPVWGGSVTGAVTCLGCHGTTGADKDDYNSFNGTQAKISLTQWSVSGHGRYSSSGAYPVSGNPAANFPGNPCWYCHDNNALHKDATNPFRLRMHRQYERRFEKECVYCHMTRSDAECIGCHVGQTDSLAPQATTLGIVFRQSNWSTVTEFTGHTQVAGCTAATCHDSDSGTFATGTHKGHDVNAGIWTAEQKDDVRNQYMMMGVCLQCHDDDSGGQCTQCHLAPENDPMKYSLGFDPLLSGSRYIKPKKARASAGHFGYKHYRAFKDSGGWTKVASATISPIWGTYSSYQGTWKGGKFCWDCHDPHGDANIYMIHEKVATTTDGRYGIPKTKADVVFTKKQSGLDYARTTAPYNGICNVCHSASSKHFTGVSGDGHNVSRVCTTCHEHRFADSHANKQACNSCHENAKPIPKHTAFGLPRDCTKCHAGTIGKRMDIMGQLRSNSHHVQRTNGEIRNTDCYQCHWESTAEGLIDVVYHEGYNYKLYSTVKNAKVDLVVWKPGVRPTFYNTTTAIQFLASNIGTASERTESAKVTNHCIGCHSDQNNDTDVFDDCKTPRQYAWDRSSIAARYKQTGTTTWGKYAGTANAARKNLTKSFSAHGNAVANQGGWSTQNGYDDAIPNTRGGTQAVQCFDCHSSHGSKANGTTTSYVTFNGTKNGGNLKETQAGKGGYAMTYKASSNPDTSSVNPYNTGAGQCFDCHLTRNSGITPWGYFSTFGAISSVKGYRDTDKFGAGKAGYMKRTPFKERSIVGGHFNASSDLANGAMGTIDGLCTPCHDPHGVSPSLGSDQAYAVPLLKGTWLTSPYKEEFPVSGATTGSRGSRSMQNPTPTPNVYIDQGTFGWRRVSEDDSKFAGLCTRCHTKASLTAGVDKTKPWKSVDRVHQTVKGWGKNDMHAFTCSKCHVPHVSSLPRLMQTNCLDVKHRGRVASGGAAGEGSGTFPRGKGQSRVNCHPTGVWPDNSWNSKTQW</sequence>
<dbReference type="NCBIfam" id="TIGR01904">
    <property type="entry name" value="GSu_C4xC__C2xCH"/>
    <property type="match status" value="4"/>
</dbReference>
<feature type="compositionally biased region" description="Low complexity" evidence="2">
    <location>
        <begin position="1371"/>
        <end position="1382"/>
    </location>
</feature>
<dbReference type="InterPro" id="IPR036280">
    <property type="entry name" value="Multihaem_cyt_sf"/>
</dbReference>
<name>A0ABX7Q934_9BACT</name>
<keyword evidence="4" id="KW-1185">Reference proteome</keyword>
<dbReference type="Proteomes" id="UP000663651">
    <property type="component" value="Chromosome"/>
</dbReference>
<keyword evidence="1" id="KW-0732">Signal</keyword>